<keyword evidence="7 10" id="KW-0653">Protein transport</keyword>
<evidence type="ECO:0000256" key="3">
    <source>
        <dbReference type="ARBA" id="ARBA00022448"/>
    </source>
</evidence>
<dbReference type="Pfam" id="PF03544">
    <property type="entry name" value="TonB_C"/>
    <property type="match status" value="1"/>
</dbReference>
<feature type="compositionally biased region" description="Basic and acidic residues" evidence="11">
    <location>
        <begin position="89"/>
        <end position="100"/>
    </location>
</feature>
<dbReference type="Proteomes" id="UP001596116">
    <property type="component" value="Unassembled WGS sequence"/>
</dbReference>
<dbReference type="Gene3D" id="3.30.2420.10">
    <property type="entry name" value="TonB"/>
    <property type="match status" value="1"/>
</dbReference>
<feature type="domain" description="TonB C-terminal" evidence="12">
    <location>
        <begin position="101"/>
        <end position="189"/>
    </location>
</feature>
<evidence type="ECO:0000259" key="12">
    <source>
        <dbReference type="PROSITE" id="PS52015"/>
    </source>
</evidence>
<comment type="similarity">
    <text evidence="2 10">Belongs to the TonB family.</text>
</comment>
<proteinExistence type="inferred from homology"/>
<dbReference type="InterPro" id="IPR006260">
    <property type="entry name" value="TonB/TolA_C"/>
</dbReference>
<keyword evidence="8 10" id="KW-1133">Transmembrane helix</keyword>
<comment type="caution">
    <text evidence="13">The sequence shown here is derived from an EMBL/GenBank/DDBJ whole genome shotgun (WGS) entry which is preliminary data.</text>
</comment>
<evidence type="ECO:0000256" key="9">
    <source>
        <dbReference type="ARBA" id="ARBA00023136"/>
    </source>
</evidence>
<dbReference type="NCBIfam" id="TIGR01352">
    <property type="entry name" value="tonB_Cterm"/>
    <property type="match status" value="1"/>
</dbReference>
<accession>A0ABW1L3J3</accession>
<name>A0ABW1L3J3_9PROT</name>
<evidence type="ECO:0000256" key="8">
    <source>
        <dbReference type="ARBA" id="ARBA00022989"/>
    </source>
</evidence>
<feature type="transmembrane region" description="Helical" evidence="10">
    <location>
        <begin position="6"/>
        <end position="28"/>
    </location>
</feature>
<evidence type="ECO:0000256" key="4">
    <source>
        <dbReference type="ARBA" id="ARBA00022475"/>
    </source>
</evidence>
<evidence type="ECO:0000256" key="10">
    <source>
        <dbReference type="RuleBase" id="RU362123"/>
    </source>
</evidence>
<dbReference type="InterPro" id="IPR051045">
    <property type="entry name" value="TonB-dependent_transducer"/>
</dbReference>
<keyword evidence="5 10" id="KW-0997">Cell inner membrane</keyword>
<comment type="subcellular location">
    <subcellularLocation>
        <location evidence="1 10">Cell inner membrane</location>
        <topology evidence="1 10">Single-pass membrane protein</topology>
        <orientation evidence="1 10">Periplasmic side</orientation>
    </subcellularLocation>
</comment>
<feature type="region of interest" description="Disordered" evidence="11">
    <location>
        <begin position="81"/>
        <end position="105"/>
    </location>
</feature>
<dbReference type="EMBL" id="JBHPON010000003">
    <property type="protein sequence ID" value="MFC6037731.1"/>
    <property type="molecule type" value="Genomic_DNA"/>
</dbReference>
<keyword evidence="14" id="KW-1185">Reference proteome</keyword>
<dbReference type="InterPro" id="IPR003538">
    <property type="entry name" value="TonB"/>
</dbReference>
<keyword evidence="9 10" id="KW-0472">Membrane</keyword>
<evidence type="ECO:0000313" key="14">
    <source>
        <dbReference type="Proteomes" id="UP001596116"/>
    </source>
</evidence>
<evidence type="ECO:0000256" key="6">
    <source>
        <dbReference type="ARBA" id="ARBA00022692"/>
    </source>
</evidence>
<protein>
    <recommendedName>
        <fullName evidence="10">Protein TonB</fullName>
    </recommendedName>
</protein>
<keyword evidence="6 10" id="KW-0812">Transmembrane</keyword>
<keyword evidence="10" id="KW-0735">Signal-anchor</keyword>
<comment type="function">
    <text evidence="10">Interacts with outer membrane receptor proteins that carry out high-affinity binding and energy dependent uptake into the periplasmic space of specific substrates. It could act to transduce energy from the cytoplasmic membrane to specific energy-requiring processes in the outer membrane, resulting in the release into the periplasm of ligands bound by these outer membrane proteins.</text>
</comment>
<dbReference type="PRINTS" id="PR01374">
    <property type="entry name" value="TONBPROTEIN"/>
</dbReference>
<keyword evidence="3 10" id="KW-0813">Transport</keyword>
<evidence type="ECO:0000256" key="2">
    <source>
        <dbReference type="ARBA" id="ARBA00006555"/>
    </source>
</evidence>
<gene>
    <name evidence="13" type="ORF">ACFMB1_19415</name>
</gene>
<keyword evidence="4 10" id="KW-1003">Cell membrane</keyword>
<dbReference type="PROSITE" id="PS52015">
    <property type="entry name" value="TONB_CTD"/>
    <property type="match status" value="1"/>
</dbReference>
<dbReference type="InterPro" id="IPR037682">
    <property type="entry name" value="TonB_C"/>
</dbReference>
<evidence type="ECO:0000256" key="11">
    <source>
        <dbReference type="SAM" id="MobiDB-lite"/>
    </source>
</evidence>
<dbReference type="RefSeq" id="WP_379880879.1">
    <property type="nucleotide sequence ID" value="NZ_JBHPON010000003.1"/>
</dbReference>
<dbReference type="SUPFAM" id="SSF74653">
    <property type="entry name" value="TolA/TonB C-terminal domain"/>
    <property type="match status" value="1"/>
</dbReference>
<evidence type="ECO:0000313" key="13">
    <source>
        <dbReference type="EMBL" id="MFC6037731.1"/>
    </source>
</evidence>
<dbReference type="PANTHER" id="PTHR33446">
    <property type="entry name" value="PROTEIN TONB-RELATED"/>
    <property type="match status" value="1"/>
</dbReference>
<evidence type="ECO:0000256" key="7">
    <source>
        <dbReference type="ARBA" id="ARBA00022927"/>
    </source>
</evidence>
<dbReference type="PANTHER" id="PTHR33446:SF2">
    <property type="entry name" value="PROTEIN TONB"/>
    <property type="match status" value="1"/>
</dbReference>
<evidence type="ECO:0000256" key="5">
    <source>
        <dbReference type="ARBA" id="ARBA00022519"/>
    </source>
</evidence>
<evidence type="ECO:0000256" key="1">
    <source>
        <dbReference type="ARBA" id="ARBA00004383"/>
    </source>
</evidence>
<organism evidence="13 14">
    <name type="scientific">Hyphococcus aureus</name>
    <dbReference type="NCBI Taxonomy" id="2666033"/>
    <lineage>
        <taxon>Bacteria</taxon>
        <taxon>Pseudomonadati</taxon>
        <taxon>Pseudomonadota</taxon>
        <taxon>Alphaproteobacteria</taxon>
        <taxon>Parvularculales</taxon>
        <taxon>Parvularculaceae</taxon>
        <taxon>Hyphococcus</taxon>
    </lineage>
</organism>
<sequence length="189" mass="20979">MFLIRWIIGMPMAALVTAGLFFMMAQLIRDRNEGLPPSKPDLILKITPQTKETDPYEIKPPTQILQKAPPETDFEFQKTSRAPIGPRVTPERAPVDREPPGGKTRFGATIKVPPAYPEGCRSRGVEGVVIVEFDVSPEGNVINPRISSSPNGCFNRTVLKAISGWKYPPAANGGMRYGLIERFNFQLQE</sequence>
<reference evidence="13 14" key="1">
    <citation type="submission" date="2024-09" db="EMBL/GenBank/DDBJ databases">
        <authorList>
            <person name="Zhang Z.-H."/>
        </authorList>
    </citation>
    <scope>NUCLEOTIDE SEQUENCE [LARGE SCALE GENOMIC DNA]</scope>
    <source>
        <strain evidence="13 14">HHTR114</strain>
    </source>
</reference>